<evidence type="ECO:0000313" key="1">
    <source>
        <dbReference type="EMBL" id="XBS38411.1"/>
    </source>
</evidence>
<reference evidence="1" key="1">
    <citation type="submission" date="2024-02" db="EMBL/GenBank/DDBJ databases">
        <title>Complete genome sequence of Xanthomonas sp. 10-10.</title>
        <authorList>
            <person name="Biessy A."/>
            <person name="Ciotola M."/>
            <person name="Cadieux M."/>
            <person name="Soufiane B."/>
            <person name="Laforest M."/>
            <person name="Filion M."/>
        </authorList>
    </citation>
    <scope>NUCLEOTIDE SEQUENCE</scope>
    <source>
        <strain evidence="1">10-10</strain>
    </source>
</reference>
<sequence>MPVQYQKVHLYEINEITGPLRHQLGHKPTVKVVDGGSSNWLVEVHDGVSPNSTLLGYLYDGASSVPNSFASKKDAAEEVLWAQEFLVIELPR</sequence>
<proteinExistence type="predicted"/>
<dbReference type="RefSeq" id="WP_349656792.1">
    <property type="nucleotide sequence ID" value="NZ_CP144460.1"/>
</dbReference>
<organism evidence="1">
    <name type="scientific">Xanthomonas sp. 10-10</name>
    <dbReference type="NCBI Taxonomy" id="3115848"/>
    <lineage>
        <taxon>Bacteria</taxon>
        <taxon>Pseudomonadati</taxon>
        <taxon>Pseudomonadota</taxon>
        <taxon>Gammaproteobacteria</taxon>
        <taxon>Lysobacterales</taxon>
        <taxon>Lysobacteraceae</taxon>
        <taxon>Xanthomonas</taxon>
    </lineage>
</organism>
<dbReference type="AlphaFoldDB" id="A0AAU7P9N0"/>
<protein>
    <submittedName>
        <fullName evidence="1">Uncharacterized protein</fullName>
    </submittedName>
</protein>
<gene>
    <name evidence="1" type="ORF">VZ068_02370</name>
</gene>
<accession>A0AAU7P9N0</accession>
<name>A0AAU7P9N0_9XANT</name>
<dbReference type="EMBL" id="CP144460">
    <property type="protein sequence ID" value="XBS38411.1"/>
    <property type="molecule type" value="Genomic_DNA"/>
</dbReference>